<dbReference type="InterPro" id="IPR052624">
    <property type="entry name" value="CRIM1"/>
</dbReference>
<dbReference type="Gene3D" id="6.20.200.20">
    <property type="match status" value="2"/>
</dbReference>
<dbReference type="PROSITE" id="PS01208">
    <property type="entry name" value="VWFC_1"/>
    <property type="match status" value="1"/>
</dbReference>
<gene>
    <name evidence="2" type="ORF">ACEWY4_012155</name>
</gene>
<dbReference type="PROSITE" id="PS50184">
    <property type="entry name" value="VWFC_2"/>
    <property type="match status" value="2"/>
</dbReference>
<proteinExistence type="predicted"/>
<feature type="domain" description="VWFC" evidence="1">
    <location>
        <begin position="61"/>
        <end position="121"/>
    </location>
</feature>
<feature type="domain" description="VWFC" evidence="1">
    <location>
        <begin position="125"/>
        <end position="186"/>
    </location>
</feature>
<dbReference type="PANTHER" id="PTHR46439">
    <property type="entry name" value="CYSTEINE-RICH MOTOR NEURON 1 PROTEIN"/>
    <property type="match status" value="1"/>
</dbReference>
<dbReference type="InterPro" id="IPR001007">
    <property type="entry name" value="VWF_dom"/>
</dbReference>
<dbReference type="AlphaFoldDB" id="A0ABD1JZN8"/>
<dbReference type="SMART" id="SM00214">
    <property type="entry name" value="VWC"/>
    <property type="match status" value="3"/>
</dbReference>
<protein>
    <recommendedName>
        <fullName evidence="1">VWFC domain-containing protein</fullName>
    </recommendedName>
</protein>
<evidence type="ECO:0000313" key="3">
    <source>
        <dbReference type="Proteomes" id="UP001591681"/>
    </source>
</evidence>
<sequence>MDVRHCETTPTLPCLIEFFLLKSSLAPLGLSSLYLSMCFQGERLRIPPNKCCPECFPQSTASCQHEGAVYGHDSQWNSSKCSVCVCSQGKVSCTPPSCPALSCGPDESPFVPTGECCPKCARHGASCPWEGQEYRDGEEWRPGPCSRCQCLAGRVQCSTAACQPITCKPSDENLVIQPGRCCPQCVPNPCLASGKEYKHGEQWQKNSCTTCVCHQGHSQCHTQTCPRLTCAKVRAPSTTTQNAMFCVGPSYLGGGQNVEKR</sequence>
<dbReference type="SUPFAM" id="SSF57603">
    <property type="entry name" value="FnI-like domain"/>
    <property type="match status" value="3"/>
</dbReference>
<reference evidence="2 3" key="1">
    <citation type="submission" date="2024-09" db="EMBL/GenBank/DDBJ databases">
        <title>A chromosome-level genome assembly of Gray's grenadier anchovy, Coilia grayii.</title>
        <authorList>
            <person name="Fu Z."/>
        </authorList>
    </citation>
    <scope>NUCLEOTIDE SEQUENCE [LARGE SCALE GENOMIC DNA]</scope>
    <source>
        <strain evidence="2">G4</strain>
        <tissue evidence="2">Muscle</tissue>
    </source>
</reference>
<dbReference type="Pfam" id="PF00093">
    <property type="entry name" value="VWC"/>
    <property type="match status" value="3"/>
</dbReference>
<organism evidence="2 3">
    <name type="scientific">Coilia grayii</name>
    <name type="common">Gray's grenadier anchovy</name>
    <dbReference type="NCBI Taxonomy" id="363190"/>
    <lineage>
        <taxon>Eukaryota</taxon>
        <taxon>Metazoa</taxon>
        <taxon>Chordata</taxon>
        <taxon>Craniata</taxon>
        <taxon>Vertebrata</taxon>
        <taxon>Euteleostomi</taxon>
        <taxon>Actinopterygii</taxon>
        <taxon>Neopterygii</taxon>
        <taxon>Teleostei</taxon>
        <taxon>Clupei</taxon>
        <taxon>Clupeiformes</taxon>
        <taxon>Clupeoidei</taxon>
        <taxon>Engraulidae</taxon>
        <taxon>Coilinae</taxon>
        <taxon>Coilia</taxon>
    </lineage>
</organism>
<name>A0ABD1JZN8_9TELE</name>
<keyword evidence="3" id="KW-1185">Reference proteome</keyword>
<comment type="caution">
    <text evidence="2">The sequence shown here is derived from an EMBL/GenBank/DDBJ whole genome shotgun (WGS) entry which is preliminary data.</text>
</comment>
<dbReference type="Gene3D" id="2.10.70.10">
    <property type="entry name" value="Complement Module, domain 1"/>
    <property type="match status" value="1"/>
</dbReference>
<evidence type="ECO:0000259" key="1">
    <source>
        <dbReference type="PROSITE" id="PS50184"/>
    </source>
</evidence>
<accession>A0ABD1JZN8</accession>
<dbReference type="EMBL" id="JBHFQA010000010">
    <property type="protein sequence ID" value="KAL2092357.1"/>
    <property type="molecule type" value="Genomic_DNA"/>
</dbReference>
<evidence type="ECO:0000313" key="2">
    <source>
        <dbReference type="EMBL" id="KAL2092357.1"/>
    </source>
</evidence>
<dbReference type="Proteomes" id="UP001591681">
    <property type="component" value="Unassembled WGS sequence"/>
</dbReference>